<keyword evidence="2" id="KW-0812">Transmembrane</keyword>
<accession>A0A1H0NSS6</accession>
<dbReference type="InterPro" id="IPR050570">
    <property type="entry name" value="Cell_wall_metabolism_enzyme"/>
</dbReference>
<dbReference type="RefSeq" id="WP_090848929.1">
    <property type="nucleotide sequence ID" value="NZ_FNJU01000001.1"/>
</dbReference>
<keyword evidence="5" id="KW-1185">Reference proteome</keyword>
<proteinExistence type="predicted"/>
<evidence type="ECO:0000313" key="5">
    <source>
        <dbReference type="Proteomes" id="UP000199159"/>
    </source>
</evidence>
<dbReference type="AlphaFoldDB" id="A0A1H0NSS6"/>
<dbReference type="GO" id="GO:0004222">
    <property type="term" value="F:metalloendopeptidase activity"/>
    <property type="evidence" value="ECO:0007669"/>
    <property type="project" value="TreeGrafter"/>
</dbReference>
<dbReference type="CDD" id="cd12797">
    <property type="entry name" value="M23_peptidase"/>
    <property type="match status" value="1"/>
</dbReference>
<protein>
    <submittedName>
        <fullName evidence="4">Stage IV sporulation protein FA</fullName>
    </submittedName>
</protein>
<dbReference type="Pfam" id="PF01551">
    <property type="entry name" value="Peptidase_M23"/>
    <property type="match status" value="1"/>
</dbReference>
<reference evidence="5" key="1">
    <citation type="submission" date="2016-10" db="EMBL/GenBank/DDBJ databases">
        <authorList>
            <person name="Varghese N."/>
            <person name="Submissions S."/>
        </authorList>
    </citation>
    <scope>NUCLEOTIDE SEQUENCE [LARGE SCALE GENOMIC DNA]</scope>
    <source>
        <strain evidence="5">IBRC-M10078</strain>
    </source>
</reference>
<evidence type="ECO:0000256" key="1">
    <source>
        <dbReference type="SAM" id="MobiDB-lite"/>
    </source>
</evidence>
<dbReference type="EMBL" id="FNJU01000001">
    <property type="protein sequence ID" value="SDO95777.1"/>
    <property type="molecule type" value="Genomic_DNA"/>
</dbReference>
<dbReference type="InterPro" id="IPR016047">
    <property type="entry name" value="M23ase_b-sheet_dom"/>
</dbReference>
<evidence type="ECO:0000259" key="3">
    <source>
        <dbReference type="Pfam" id="PF01551"/>
    </source>
</evidence>
<dbReference type="Proteomes" id="UP000199159">
    <property type="component" value="Unassembled WGS sequence"/>
</dbReference>
<gene>
    <name evidence="4" type="ORF">SAMN05216565_1016</name>
</gene>
<feature type="transmembrane region" description="Helical" evidence="2">
    <location>
        <begin position="68"/>
        <end position="86"/>
    </location>
</feature>
<sequence length="264" mass="29542">MSHRADEIKRRIAKRKRERLPTNLPDKKREPSSFLVKDEEKYGYDHFSSYEGGSSGENGHPLFRKEVFMFKVLLSVCLVLVVAILFKNGSADLDPARNFVTKTMENDFQFTAVSAWYEEQFGNPLAFFPTSDNKDTETADAKVENRPHYAVPAIGTVTESFQDNGQGVMVETGSNSAVEAMNSGTVTFAGTKDNLGKTVIIQHGDGSQTWYGNLESIKVPLYTFIKTGDEVGQVTDTENEKGMFYFAIKQGETFIDPIQVIKFD</sequence>
<organism evidence="4 5">
    <name type="scientific">Litchfieldia salsa</name>
    <dbReference type="NCBI Taxonomy" id="930152"/>
    <lineage>
        <taxon>Bacteria</taxon>
        <taxon>Bacillati</taxon>
        <taxon>Bacillota</taxon>
        <taxon>Bacilli</taxon>
        <taxon>Bacillales</taxon>
        <taxon>Bacillaceae</taxon>
        <taxon>Litchfieldia</taxon>
    </lineage>
</organism>
<dbReference type="STRING" id="930152.SAMN05216565_1016"/>
<feature type="domain" description="M23ase beta-sheet core" evidence="3">
    <location>
        <begin position="166"/>
        <end position="257"/>
    </location>
</feature>
<evidence type="ECO:0000256" key="2">
    <source>
        <dbReference type="SAM" id="Phobius"/>
    </source>
</evidence>
<evidence type="ECO:0000313" key="4">
    <source>
        <dbReference type="EMBL" id="SDO95777.1"/>
    </source>
</evidence>
<dbReference type="SUPFAM" id="SSF51261">
    <property type="entry name" value="Duplicated hybrid motif"/>
    <property type="match status" value="1"/>
</dbReference>
<dbReference type="InterPro" id="IPR011055">
    <property type="entry name" value="Dup_hybrid_motif"/>
</dbReference>
<dbReference type="PANTHER" id="PTHR21666:SF274">
    <property type="entry name" value="STAGE IV SPORULATION PROTEIN FA"/>
    <property type="match status" value="1"/>
</dbReference>
<feature type="compositionally biased region" description="Basic and acidic residues" evidence="1">
    <location>
        <begin position="1"/>
        <end position="10"/>
    </location>
</feature>
<feature type="region of interest" description="Disordered" evidence="1">
    <location>
        <begin position="1"/>
        <end position="32"/>
    </location>
</feature>
<keyword evidence="2" id="KW-1133">Transmembrane helix</keyword>
<dbReference type="Gene3D" id="2.70.70.10">
    <property type="entry name" value="Glucose Permease (Domain IIA)"/>
    <property type="match status" value="1"/>
</dbReference>
<name>A0A1H0NSS6_9BACI</name>
<dbReference type="OrthoDB" id="2986589at2"/>
<keyword evidence="2" id="KW-0472">Membrane</keyword>
<dbReference type="PANTHER" id="PTHR21666">
    <property type="entry name" value="PEPTIDASE-RELATED"/>
    <property type="match status" value="1"/>
</dbReference>